<dbReference type="Pfam" id="PF05014">
    <property type="entry name" value="Nuc_deoxyrib_tr"/>
    <property type="match status" value="1"/>
</dbReference>
<evidence type="ECO:0008006" key="3">
    <source>
        <dbReference type="Google" id="ProtNLM"/>
    </source>
</evidence>
<accession>A0A2V3W7V4</accession>
<dbReference type="AlphaFoldDB" id="A0A2V3W7V4"/>
<dbReference type="OrthoDB" id="2059845at2"/>
<dbReference type="SUPFAM" id="SSF52309">
    <property type="entry name" value="N-(deoxy)ribosyltransferase-like"/>
    <property type="match status" value="1"/>
</dbReference>
<dbReference type="EMBL" id="QJJQ01000001">
    <property type="protein sequence ID" value="PXW90202.1"/>
    <property type="molecule type" value="Genomic_DNA"/>
</dbReference>
<evidence type="ECO:0000313" key="1">
    <source>
        <dbReference type="EMBL" id="PXW90202.1"/>
    </source>
</evidence>
<comment type="caution">
    <text evidence="1">The sequence shown here is derived from an EMBL/GenBank/DDBJ whole genome shotgun (WGS) entry which is preliminary data.</text>
</comment>
<dbReference type="Gene3D" id="3.40.50.450">
    <property type="match status" value="1"/>
</dbReference>
<name>A0A2V3W7V4_9BACI</name>
<dbReference type="RefSeq" id="WP_110393479.1">
    <property type="nucleotide sequence ID" value="NZ_JBHUHB010000001.1"/>
</dbReference>
<evidence type="ECO:0000313" key="2">
    <source>
        <dbReference type="Proteomes" id="UP000247978"/>
    </source>
</evidence>
<protein>
    <recommendedName>
        <fullName evidence="3">Nucleoside 2-deoxyribosyltransferase-like protein</fullName>
    </recommendedName>
</protein>
<sequence>MRFYIATSFTNRENVRVLSDRLKLEGYIHTYDWTQNQRANSFEELSTIGELEIEAVKNSDLLIILLPAGKGSHIELGIALGLGKRIYIYSPTNELYDFDKTSTFYHIKSVNKFVGTFDTFAENLLEQESERKTRANETF</sequence>
<keyword evidence="2" id="KW-1185">Reference proteome</keyword>
<gene>
    <name evidence="1" type="ORF">DFR56_101112</name>
</gene>
<proteinExistence type="predicted"/>
<organism evidence="1 2">
    <name type="scientific">Pseudogracilibacillus auburnensis</name>
    <dbReference type="NCBI Taxonomy" id="1494959"/>
    <lineage>
        <taxon>Bacteria</taxon>
        <taxon>Bacillati</taxon>
        <taxon>Bacillota</taxon>
        <taxon>Bacilli</taxon>
        <taxon>Bacillales</taxon>
        <taxon>Bacillaceae</taxon>
        <taxon>Pseudogracilibacillus</taxon>
    </lineage>
</organism>
<dbReference type="InterPro" id="IPR007710">
    <property type="entry name" value="Nucleoside_deoxyribTrfase"/>
</dbReference>
<reference evidence="1 2" key="1">
    <citation type="submission" date="2018-05" db="EMBL/GenBank/DDBJ databases">
        <title>Genomic Encyclopedia of Type Strains, Phase IV (KMG-IV): sequencing the most valuable type-strain genomes for metagenomic binning, comparative biology and taxonomic classification.</title>
        <authorList>
            <person name="Goeker M."/>
        </authorList>
    </citation>
    <scope>NUCLEOTIDE SEQUENCE [LARGE SCALE GENOMIC DNA]</scope>
    <source>
        <strain evidence="1 2">DSM 28556</strain>
    </source>
</reference>
<dbReference type="Proteomes" id="UP000247978">
    <property type="component" value="Unassembled WGS sequence"/>
</dbReference>